<accession>S9S228</accession>
<organism evidence="4 5">
    <name type="scientific">Litoreibacter arenae DSM 19593</name>
    <dbReference type="NCBI Taxonomy" id="1123360"/>
    <lineage>
        <taxon>Bacteria</taxon>
        <taxon>Pseudomonadati</taxon>
        <taxon>Pseudomonadota</taxon>
        <taxon>Alphaproteobacteria</taxon>
        <taxon>Rhodobacterales</taxon>
        <taxon>Roseobacteraceae</taxon>
        <taxon>Litoreibacter</taxon>
    </lineage>
</organism>
<dbReference type="EMBL" id="AONI01000009">
    <property type="protein sequence ID" value="EPX80264.1"/>
    <property type="molecule type" value="Genomic_DNA"/>
</dbReference>
<keyword evidence="2" id="KW-0175">Coiled coil</keyword>
<comment type="caution">
    <text evidence="4">The sequence shown here is derived from an EMBL/GenBank/DDBJ whole genome shotgun (WGS) entry which is preliminary data.</text>
</comment>
<name>S9S228_9RHOB</name>
<evidence type="ECO:0000313" key="5">
    <source>
        <dbReference type="Proteomes" id="UP000015351"/>
    </source>
</evidence>
<dbReference type="PANTHER" id="PTHR30469:SF20">
    <property type="entry name" value="EFFLUX RND TRANSPORTER PERIPLASMIC ADAPTOR SUBUNIT"/>
    <property type="match status" value="1"/>
</dbReference>
<proteinExistence type="inferred from homology"/>
<dbReference type="AlphaFoldDB" id="S9S228"/>
<feature type="domain" description="Multidrug resistance protein MdtA-like barrel-sandwich hybrid" evidence="3">
    <location>
        <begin position="72"/>
        <end position="193"/>
    </location>
</feature>
<dbReference type="eggNOG" id="COG0845">
    <property type="taxonomic scope" value="Bacteria"/>
</dbReference>
<dbReference type="Proteomes" id="UP000015351">
    <property type="component" value="Unassembled WGS sequence"/>
</dbReference>
<dbReference type="InterPro" id="IPR006143">
    <property type="entry name" value="RND_pump_MFP"/>
</dbReference>
<gene>
    <name evidence="4" type="ORF">thalar_01604</name>
</gene>
<dbReference type="Pfam" id="PF25917">
    <property type="entry name" value="BSH_RND"/>
    <property type="match status" value="1"/>
</dbReference>
<dbReference type="GO" id="GO:1990281">
    <property type="term" value="C:efflux pump complex"/>
    <property type="evidence" value="ECO:0007669"/>
    <property type="project" value="TreeGrafter"/>
</dbReference>
<dbReference type="STRING" id="1123360.thalar_01604"/>
<dbReference type="NCBIfam" id="TIGR01730">
    <property type="entry name" value="RND_mfp"/>
    <property type="match status" value="1"/>
</dbReference>
<evidence type="ECO:0000259" key="3">
    <source>
        <dbReference type="Pfam" id="PF25917"/>
    </source>
</evidence>
<feature type="coiled-coil region" evidence="2">
    <location>
        <begin position="113"/>
        <end position="170"/>
    </location>
</feature>
<evidence type="ECO:0000256" key="1">
    <source>
        <dbReference type="ARBA" id="ARBA00009477"/>
    </source>
</evidence>
<dbReference type="SUPFAM" id="SSF111369">
    <property type="entry name" value="HlyD-like secretion proteins"/>
    <property type="match status" value="1"/>
</dbReference>
<dbReference type="Gene3D" id="1.10.287.470">
    <property type="entry name" value="Helix hairpin bin"/>
    <property type="match status" value="1"/>
</dbReference>
<evidence type="ECO:0000256" key="2">
    <source>
        <dbReference type="SAM" id="Coils"/>
    </source>
</evidence>
<dbReference type="GO" id="GO:0015562">
    <property type="term" value="F:efflux transmembrane transporter activity"/>
    <property type="evidence" value="ECO:0007669"/>
    <property type="project" value="TreeGrafter"/>
</dbReference>
<sequence length="366" mass="38963">MWLRSSKAKQFAGLAIWGLFDMRTIFFSFLLVTLCGTFAIAQDQPKLVKLVEVQAGASETTRQFFGHAVAKETVDLAFQVGGQIVDIPIVEGQPIAQGATVAVLDLEPFEIALDQARVQKDQADRTLARFQALQGSAVSQVSVDDAETQVQLAEIAVRNAERSLNSAQLTAPFDGLVAARNVANFSTIAAGTPIARLHDMSEIRVEIDVPEVLFGRAGRDPDVALWAQLPGSDTRYPLEAREFNAETSQVGQTFQITLAMDPPDDLIVFPGASVTVYATLRGGPDALRIPQSAVITSTDGMTQVLAFTTQDGTTGTVSAVPVAIEPAPNGDILVLEGLEPGQEIVASGAHLLNDGDAVTRFTGFAN</sequence>
<keyword evidence="5" id="KW-1185">Reference proteome</keyword>
<protein>
    <submittedName>
        <fullName evidence="4">Efflux transporter, RND family, MFP subunit</fullName>
    </submittedName>
</protein>
<dbReference type="PANTHER" id="PTHR30469">
    <property type="entry name" value="MULTIDRUG RESISTANCE PROTEIN MDTA"/>
    <property type="match status" value="1"/>
</dbReference>
<dbReference type="PATRIC" id="fig|1123360.3.peg.1590"/>
<dbReference type="Gene3D" id="2.40.50.100">
    <property type="match status" value="1"/>
</dbReference>
<dbReference type="Gene3D" id="2.40.420.20">
    <property type="match status" value="1"/>
</dbReference>
<dbReference type="HOGENOM" id="CLU_018816_1_0_5"/>
<dbReference type="Gene3D" id="2.40.30.170">
    <property type="match status" value="1"/>
</dbReference>
<dbReference type="InterPro" id="IPR058625">
    <property type="entry name" value="MdtA-like_BSH"/>
</dbReference>
<comment type="similarity">
    <text evidence="1">Belongs to the membrane fusion protein (MFP) (TC 8.A.1) family.</text>
</comment>
<reference evidence="5" key="1">
    <citation type="journal article" date="2013" name="Stand. Genomic Sci.">
        <title>Genome sequence of the Litoreibacter arenae type strain (DSM 19593(T)), a member of the Roseobacter clade isolated from sea sand.</title>
        <authorList>
            <person name="Riedel T."/>
            <person name="Fiebig A."/>
            <person name="Petersen J."/>
            <person name="Gronow S."/>
            <person name="Kyrpides N.C."/>
            <person name="Goker M."/>
            <person name="Klenk H.P."/>
        </authorList>
    </citation>
    <scope>NUCLEOTIDE SEQUENCE [LARGE SCALE GENOMIC DNA]</scope>
    <source>
        <strain evidence="5">DSM 19593</strain>
    </source>
</reference>
<evidence type="ECO:0000313" key="4">
    <source>
        <dbReference type="EMBL" id="EPX80264.1"/>
    </source>
</evidence>